<reference evidence="1" key="1">
    <citation type="submission" date="2022-05" db="EMBL/GenBank/DDBJ databases">
        <title>Chromosome-level genome of Chaenocephalus aceratus.</title>
        <authorList>
            <person name="Park H."/>
        </authorList>
    </citation>
    <scope>NUCLEOTIDE SEQUENCE</scope>
    <source>
        <strain evidence="1">KU_202001</strain>
    </source>
</reference>
<dbReference type="Proteomes" id="UP001057452">
    <property type="component" value="Chromosome 7"/>
</dbReference>
<organism evidence="1 2">
    <name type="scientific">Chaenocephalus aceratus</name>
    <name type="common">Blackfin icefish</name>
    <name type="synonym">Chaenichthys aceratus</name>
    <dbReference type="NCBI Taxonomy" id="36190"/>
    <lineage>
        <taxon>Eukaryota</taxon>
        <taxon>Metazoa</taxon>
        <taxon>Chordata</taxon>
        <taxon>Craniata</taxon>
        <taxon>Vertebrata</taxon>
        <taxon>Euteleostomi</taxon>
        <taxon>Actinopterygii</taxon>
        <taxon>Neopterygii</taxon>
        <taxon>Teleostei</taxon>
        <taxon>Neoteleostei</taxon>
        <taxon>Acanthomorphata</taxon>
        <taxon>Eupercaria</taxon>
        <taxon>Perciformes</taxon>
        <taxon>Notothenioidei</taxon>
        <taxon>Channichthyidae</taxon>
        <taxon>Chaenocephalus</taxon>
    </lineage>
</organism>
<evidence type="ECO:0000313" key="2">
    <source>
        <dbReference type="Proteomes" id="UP001057452"/>
    </source>
</evidence>
<keyword evidence="2" id="KW-1185">Reference proteome</keyword>
<evidence type="ECO:0000313" key="1">
    <source>
        <dbReference type="EMBL" id="KAI4824318.1"/>
    </source>
</evidence>
<proteinExistence type="predicted"/>
<accession>A0ACB9XD61</accession>
<dbReference type="EMBL" id="CM043791">
    <property type="protein sequence ID" value="KAI4824318.1"/>
    <property type="molecule type" value="Genomic_DNA"/>
</dbReference>
<protein>
    <submittedName>
        <fullName evidence="1">Uncharacterized protein</fullName>
    </submittedName>
</protein>
<gene>
    <name evidence="1" type="ORF">KUCAC02_012841</name>
</gene>
<name>A0ACB9XD61_CHAAC</name>
<sequence length="97" mass="11270">MDYFDPMRNEYFFDRNRPSFDGILYYYQSGELITTPQENSGQNMSLAILRIIRLVRKAMEQAMKSESDTKESSNSSIKKVNGTWQTDTGTQPKRTTI</sequence>
<comment type="caution">
    <text evidence="1">The sequence shown here is derived from an EMBL/GenBank/DDBJ whole genome shotgun (WGS) entry which is preliminary data.</text>
</comment>